<protein>
    <submittedName>
        <fullName evidence="3">Uncharacterized protein</fullName>
    </submittedName>
</protein>
<feature type="non-terminal residue" evidence="3">
    <location>
        <position position="261"/>
    </location>
</feature>
<keyword evidence="2" id="KW-0812">Transmembrane</keyword>
<dbReference type="AlphaFoldDB" id="A0A1B6CVA2"/>
<gene>
    <name evidence="3" type="ORF">g.6810</name>
</gene>
<keyword evidence="2" id="KW-0472">Membrane</keyword>
<feature type="region of interest" description="Disordered" evidence="1">
    <location>
        <begin position="152"/>
        <end position="191"/>
    </location>
</feature>
<evidence type="ECO:0000313" key="3">
    <source>
        <dbReference type="EMBL" id="JAS17334.1"/>
    </source>
</evidence>
<sequence length="261" mass="29157">IKQNGLKTTNIMFLKIVVHVPIAILFFHGVLSKMTDEIKLSIESTAEDHDIPSMGKHIKQRSSFSEEDFSPPDIPASFDRLYGINSSFHANKSHLTSESLGIEAVFPSSSSSSEEHGSLKTIVKTKTPEILKKKFGNKIKSSTTNSITTIKQKSTTHDSTHLKSVSQKELNVSTKPSKAGSEVTTTRTETMEETTAKIDHIIEDTGENSSEYHSQASKQLHTQKMGEHPIWEILRKTSTALPAFKQEPNIPRFARRRKKMP</sequence>
<reference evidence="3" key="1">
    <citation type="submission" date="2015-12" db="EMBL/GenBank/DDBJ databases">
        <title>De novo transcriptome assembly of four potential Pierce s Disease insect vectors from Arizona vineyards.</title>
        <authorList>
            <person name="Tassone E.E."/>
        </authorList>
    </citation>
    <scope>NUCLEOTIDE SEQUENCE</scope>
</reference>
<feature type="compositionally biased region" description="Polar residues" evidence="1">
    <location>
        <begin position="162"/>
        <end position="176"/>
    </location>
</feature>
<name>A0A1B6CVA2_9HEMI</name>
<organism evidence="3">
    <name type="scientific">Clastoptera arizonana</name>
    <name type="common">Arizona spittle bug</name>
    <dbReference type="NCBI Taxonomy" id="38151"/>
    <lineage>
        <taxon>Eukaryota</taxon>
        <taxon>Metazoa</taxon>
        <taxon>Ecdysozoa</taxon>
        <taxon>Arthropoda</taxon>
        <taxon>Hexapoda</taxon>
        <taxon>Insecta</taxon>
        <taxon>Pterygota</taxon>
        <taxon>Neoptera</taxon>
        <taxon>Paraneoptera</taxon>
        <taxon>Hemiptera</taxon>
        <taxon>Auchenorrhyncha</taxon>
        <taxon>Cercopoidea</taxon>
        <taxon>Clastopteridae</taxon>
        <taxon>Clastoptera</taxon>
    </lineage>
</organism>
<keyword evidence="2" id="KW-1133">Transmembrane helix</keyword>
<accession>A0A1B6CVA2</accession>
<proteinExistence type="predicted"/>
<evidence type="ECO:0000256" key="1">
    <source>
        <dbReference type="SAM" id="MobiDB-lite"/>
    </source>
</evidence>
<dbReference type="EMBL" id="GEDC01019964">
    <property type="protein sequence ID" value="JAS17334.1"/>
    <property type="molecule type" value="Transcribed_RNA"/>
</dbReference>
<feature type="non-terminal residue" evidence="3">
    <location>
        <position position="1"/>
    </location>
</feature>
<feature type="transmembrane region" description="Helical" evidence="2">
    <location>
        <begin position="12"/>
        <end position="31"/>
    </location>
</feature>
<evidence type="ECO:0000256" key="2">
    <source>
        <dbReference type="SAM" id="Phobius"/>
    </source>
</evidence>